<comment type="subcellular location">
    <subcellularLocation>
        <location evidence="2">Secreted</location>
    </subcellularLocation>
</comment>
<feature type="signal peptide" evidence="16">
    <location>
        <begin position="1"/>
        <end position="22"/>
    </location>
</feature>
<dbReference type="GO" id="GO:0005576">
    <property type="term" value="C:extracellular region"/>
    <property type="evidence" value="ECO:0007669"/>
    <property type="project" value="UniProtKB-SubCell"/>
</dbReference>
<keyword evidence="7" id="KW-0560">Oxidoreductase</keyword>
<dbReference type="Gene3D" id="2.70.50.70">
    <property type="match status" value="1"/>
</dbReference>
<organism evidence="18 19">
    <name type="scientific">Staphylotrichum tortipilum</name>
    <dbReference type="NCBI Taxonomy" id="2831512"/>
    <lineage>
        <taxon>Eukaryota</taxon>
        <taxon>Fungi</taxon>
        <taxon>Dikarya</taxon>
        <taxon>Ascomycota</taxon>
        <taxon>Pezizomycotina</taxon>
        <taxon>Sordariomycetes</taxon>
        <taxon>Sordariomycetidae</taxon>
        <taxon>Sordariales</taxon>
        <taxon>Chaetomiaceae</taxon>
        <taxon>Staphylotrichum</taxon>
    </lineage>
</organism>
<evidence type="ECO:0000256" key="5">
    <source>
        <dbReference type="ARBA" id="ARBA00022729"/>
    </source>
</evidence>
<dbReference type="GO" id="GO:0046872">
    <property type="term" value="F:metal ion binding"/>
    <property type="evidence" value="ECO:0007669"/>
    <property type="project" value="UniProtKB-KW"/>
</dbReference>
<keyword evidence="6" id="KW-0136">Cellulose degradation</keyword>
<dbReference type="InterPro" id="IPR049892">
    <property type="entry name" value="AA9"/>
</dbReference>
<dbReference type="AlphaFoldDB" id="A0AAN6RRA1"/>
<keyword evidence="12" id="KW-0624">Polysaccharide degradation</keyword>
<keyword evidence="4" id="KW-0479">Metal-binding</keyword>
<dbReference type="GO" id="GO:0004497">
    <property type="term" value="F:monooxygenase activity"/>
    <property type="evidence" value="ECO:0007669"/>
    <property type="project" value="UniProtKB-KW"/>
</dbReference>
<protein>
    <recommendedName>
        <fullName evidence="15">lytic cellulose monooxygenase (C4-dehydrogenating)</fullName>
        <ecNumber evidence="15">1.14.99.56</ecNumber>
    </recommendedName>
</protein>
<evidence type="ECO:0000313" key="18">
    <source>
        <dbReference type="EMBL" id="KAK3899899.1"/>
    </source>
</evidence>
<reference evidence="18" key="1">
    <citation type="journal article" date="2023" name="Mol. Phylogenet. Evol.">
        <title>Genome-scale phylogeny and comparative genomics of the fungal order Sordariales.</title>
        <authorList>
            <person name="Hensen N."/>
            <person name="Bonometti L."/>
            <person name="Westerberg I."/>
            <person name="Brannstrom I.O."/>
            <person name="Guillou S."/>
            <person name="Cros-Aarteil S."/>
            <person name="Calhoun S."/>
            <person name="Haridas S."/>
            <person name="Kuo A."/>
            <person name="Mondo S."/>
            <person name="Pangilinan J."/>
            <person name="Riley R."/>
            <person name="LaButti K."/>
            <person name="Andreopoulos B."/>
            <person name="Lipzen A."/>
            <person name="Chen C."/>
            <person name="Yan M."/>
            <person name="Daum C."/>
            <person name="Ng V."/>
            <person name="Clum A."/>
            <person name="Steindorff A."/>
            <person name="Ohm R.A."/>
            <person name="Martin F."/>
            <person name="Silar P."/>
            <person name="Natvig D.O."/>
            <person name="Lalanne C."/>
            <person name="Gautier V."/>
            <person name="Ament-Velasquez S.L."/>
            <person name="Kruys A."/>
            <person name="Hutchinson M.I."/>
            <person name="Powell A.J."/>
            <person name="Barry K."/>
            <person name="Miller A.N."/>
            <person name="Grigoriev I.V."/>
            <person name="Debuchy R."/>
            <person name="Gladieux P."/>
            <person name="Hiltunen Thoren M."/>
            <person name="Johannesson H."/>
        </authorList>
    </citation>
    <scope>NUCLEOTIDE SEQUENCE</scope>
    <source>
        <strain evidence="18">CBS 103.79</strain>
    </source>
</reference>
<dbReference type="CDD" id="cd21175">
    <property type="entry name" value="LPMO_AA9"/>
    <property type="match status" value="1"/>
</dbReference>
<keyword evidence="19" id="KW-1185">Reference proteome</keyword>
<evidence type="ECO:0000256" key="3">
    <source>
        <dbReference type="ARBA" id="ARBA00022525"/>
    </source>
</evidence>
<keyword evidence="3" id="KW-0964">Secreted</keyword>
<evidence type="ECO:0000256" key="10">
    <source>
        <dbReference type="ARBA" id="ARBA00023157"/>
    </source>
</evidence>
<dbReference type="Proteomes" id="UP001303889">
    <property type="component" value="Unassembled WGS sequence"/>
</dbReference>
<feature type="domain" description="Auxiliary Activity family 9 catalytic" evidence="17">
    <location>
        <begin position="23"/>
        <end position="252"/>
    </location>
</feature>
<sequence length="322" mass="33724">MPPPSLLPTLLALLALPTTSLAHSHLANILINGQLYHGFDPRPNQSNNPSRVGWSNTATDDGFVSPGNYSAASIICHVSGASPPAHAPVRAGDRVHVQWNGWPVGHVGPVLSYLAPCGGLAGSDTGCAGVDKTALRWTKVDDSRPVMELKAGAGGNGGVPGERWATDVMIAANNSWQVGIPGGLRTGPYVLRHEAIALHFAGKKDGAQNYPLCVNLWVEGDEKQDQMVMDGFDARAFYKADDPGVLLNVTAGIKTYTVPGPTVAVGATPVPYSQQIASLFKVEGTPVVVTRSTETVPWTAGVTATGAPKIKGSEGRRVEGRD</sequence>
<evidence type="ECO:0000313" key="19">
    <source>
        <dbReference type="Proteomes" id="UP001303889"/>
    </source>
</evidence>
<evidence type="ECO:0000256" key="1">
    <source>
        <dbReference type="ARBA" id="ARBA00001973"/>
    </source>
</evidence>
<dbReference type="PANTHER" id="PTHR33353">
    <property type="entry name" value="PUTATIVE (AFU_ORTHOLOGUE AFUA_1G12560)-RELATED"/>
    <property type="match status" value="1"/>
</dbReference>
<keyword evidence="5 16" id="KW-0732">Signal</keyword>
<evidence type="ECO:0000256" key="8">
    <source>
        <dbReference type="ARBA" id="ARBA00023008"/>
    </source>
</evidence>
<feature type="chain" id="PRO_5043016839" description="lytic cellulose monooxygenase (C4-dehydrogenating)" evidence="16">
    <location>
        <begin position="23"/>
        <end position="322"/>
    </location>
</feature>
<evidence type="ECO:0000256" key="2">
    <source>
        <dbReference type="ARBA" id="ARBA00004613"/>
    </source>
</evidence>
<comment type="caution">
    <text evidence="18">The sequence shown here is derived from an EMBL/GenBank/DDBJ whole genome shotgun (WGS) entry which is preliminary data.</text>
</comment>
<comment type="cofactor">
    <cofactor evidence="1">
        <name>Cu(2+)</name>
        <dbReference type="ChEBI" id="CHEBI:29036"/>
    </cofactor>
</comment>
<evidence type="ECO:0000256" key="13">
    <source>
        <dbReference type="ARBA" id="ARBA00044502"/>
    </source>
</evidence>
<evidence type="ECO:0000256" key="11">
    <source>
        <dbReference type="ARBA" id="ARBA00023277"/>
    </source>
</evidence>
<dbReference type="EMBL" id="MU855727">
    <property type="protein sequence ID" value="KAK3899899.1"/>
    <property type="molecule type" value="Genomic_DNA"/>
</dbReference>
<evidence type="ECO:0000256" key="14">
    <source>
        <dbReference type="ARBA" id="ARBA00045077"/>
    </source>
</evidence>
<keyword evidence="18" id="KW-0378">Hydrolase</keyword>
<name>A0AAN6RRA1_9PEZI</name>
<proteinExistence type="inferred from homology"/>
<evidence type="ECO:0000256" key="9">
    <source>
        <dbReference type="ARBA" id="ARBA00023033"/>
    </source>
</evidence>
<comment type="similarity">
    <text evidence="13">Belongs to the polysaccharide monooxygenase AA9 family.</text>
</comment>
<accession>A0AAN6RRA1</accession>
<dbReference type="EC" id="1.14.99.56" evidence="15"/>
<keyword evidence="9" id="KW-0503">Monooxygenase</keyword>
<evidence type="ECO:0000256" key="6">
    <source>
        <dbReference type="ARBA" id="ARBA00023001"/>
    </source>
</evidence>
<evidence type="ECO:0000259" key="17">
    <source>
        <dbReference type="Pfam" id="PF03443"/>
    </source>
</evidence>
<reference evidence="18" key="2">
    <citation type="submission" date="2023-05" db="EMBL/GenBank/DDBJ databases">
        <authorList>
            <consortium name="Lawrence Berkeley National Laboratory"/>
            <person name="Steindorff A."/>
            <person name="Hensen N."/>
            <person name="Bonometti L."/>
            <person name="Westerberg I."/>
            <person name="Brannstrom I.O."/>
            <person name="Guillou S."/>
            <person name="Cros-Aarteil S."/>
            <person name="Calhoun S."/>
            <person name="Haridas S."/>
            <person name="Kuo A."/>
            <person name="Mondo S."/>
            <person name="Pangilinan J."/>
            <person name="Riley R."/>
            <person name="Labutti K."/>
            <person name="Andreopoulos B."/>
            <person name="Lipzen A."/>
            <person name="Chen C."/>
            <person name="Yanf M."/>
            <person name="Daum C."/>
            <person name="Ng V."/>
            <person name="Clum A."/>
            <person name="Ohm R."/>
            <person name="Martin F."/>
            <person name="Silar P."/>
            <person name="Natvig D."/>
            <person name="Lalanne C."/>
            <person name="Gautier V."/>
            <person name="Ament-Velasquez S.L."/>
            <person name="Kruys A."/>
            <person name="Hutchinson M.I."/>
            <person name="Powell A.J."/>
            <person name="Barry K."/>
            <person name="Miller A.N."/>
            <person name="Grigoriev I.V."/>
            <person name="Debuchy R."/>
            <person name="Gladieux P."/>
            <person name="Thoren M.H."/>
            <person name="Johannesson H."/>
        </authorList>
    </citation>
    <scope>NUCLEOTIDE SEQUENCE</scope>
    <source>
        <strain evidence="18">CBS 103.79</strain>
    </source>
</reference>
<gene>
    <name evidence="18" type="ORF">C8A05DRAFT_46153</name>
</gene>
<dbReference type="PANTHER" id="PTHR33353:SF36">
    <property type="entry name" value="ENDO-BETA-1,4-GLUCANASE D"/>
    <property type="match status" value="1"/>
</dbReference>
<evidence type="ECO:0000256" key="12">
    <source>
        <dbReference type="ARBA" id="ARBA00023326"/>
    </source>
</evidence>
<dbReference type="GO" id="GO:0030245">
    <property type="term" value="P:cellulose catabolic process"/>
    <property type="evidence" value="ECO:0007669"/>
    <property type="project" value="UniProtKB-KW"/>
</dbReference>
<evidence type="ECO:0000256" key="7">
    <source>
        <dbReference type="ARBA" id="ARBA00023002"/>
    </source>
</evidence>
<keyword evidence="10" id="KW-1015">Disulfide bond</keyword>
<dbReference type="GO" id="GO:0016787">
    <property type="term" value="F:hydrolase activity"/>
    <property type="evidence" value="ECO:0007669"/>
    <property type="project" value="UniProtKB-KW"/>
</dbReference>
<evidence type="ECO:0000256" key="16">
    <source>
        <dbReference type="SAM" id="SignalP"/>
    </source>
</evidence>
<keyword evidence="11" id="KW-0119">Carbohydrate metabolism</keyword>
<evidence type="ECO:0000256" key="4">
    <source>
        <dbReference type="ARBA" id="ARBA00022723"/>
    </source>
</evidence>
<evidence type="ECO:0000256" key="15">
    <source>
        <dbReference type="ARBA" id="ARBA00047174"/>
    </source>
</evidence>
<dbReference type="InterPro" id="IPR005103">
    <property type="entry name" value="AA9_LPMO"/>
</dbReference>
<keyword evidence="8" id="KW-0186">Copper</keyword>
<dbReference type="Pfam" id="PF03443">
    <property type="entry name" value="AA9"/>
    <property type="match status" value="1"/>
</dbReference>
<comment type="catalytic activity">
    <reaction evidence="14">
        <text>[(1-&gt;4)-beta-D-glucosyl]n+m + reduced acceptor + O2 = 4-dehydro-beta-D-glucosyl-[(1-&gt;4)-beta-D-glucosyl]n-1 + [(1-&gt;4)-beta-D-glucosyl]m + acceptor + H2O.</text>
        <dbReference type="EC" id="1.14.99.56"/>
    </reaction>
</comment>